<protein>
    <recommendedName>
        <fullName evidence="8">GTD-binding domain-containing protein</fullName>
    </recommendedName>
</protein>
<dbReference type="EMBL" id="CAWUPB010000893">
    <property type="protein sequence ID" value="CAK7328455.1"/>
    <property type="molecule type" value="Genomic_DNA"/>
</dbReference>
<evidence type="ECO:0000256" key="7">
    <source>
        <dbReference type="SAM" id="Phobius"/>
    </source>
</evidence>
<name>A0AAV1R615_9ROSI</name>
<feature type="transmembrane region" description="Helical" evidence="7">
    <location>
        <begin position="14"/>
        <end position="36"/>
    </location>
</feature>
<feature type="domain" description="GTD-binding" evidence="8">
    <location>
        <begin position="324"/>
        <end position="422"/>
    </location>
</feature>
<reference evidence="9 10" key="1">
    <citation type="submission" date="2024-01" db="EMBL/GenBank/DDBJ databases">
        <authorList>
            <person name="Waweru B."/>
        </authorList>
    </citation>
    <scope>NUCLEOTIDE SEQUENCE [LARGE SCALE GENOMIC DNA]</scope>
</reference>
<evidence type="ECO:0000313" key="10">
    <source>
        <dbReference type="Proteomes" id="UP001314170"/>
    </source>
</evidence>
<feature type="coiled-coil region" evidence="5">
    <location>
        <begin position="326"/>
        <end position="388"/>
    </location>
</feature>
<dbReference type="InterPro" id="IPR007656">
    <property type="entry name" value="GTD-bd"/>
</dbReference>
<evidence type="ECO:0000256" key="1">
    <source>
        <dbReference type="ARBA" id="ARBA00004370"/>
    </source>
</evidence>
<evidence type="ECO:0000313" key="9">
    <source>
        <dbReference type="EMBL" id="CAK7328455.1"/>
    </source>
</evidence>
<comment type="caution">
    <text evidence="9">The sequence shown here is derived from an EMBL/GenBank/DDBJ whole genome shotgun (WGS) entry which is preliminary data.</text>
</comment>
<dbReference type="PANTHER" id="PTHR31422:SF3">
    <property type="entry name" value="GTD-BINDING DOMAIN-CONTAINING PROTEIN"/>
    <property type="match status" value="1"/>
</dbReference>
<accession>A0AAV1R615</accession>
<keyword evidence="2 7" id="KW-0812">Transmembrane</keyword>
<dbReference type="PROSITE" id="PS51775">
    <property type="entry name" value="GTD_BINDING"/>
    <property type="match status" value="1"/>
</dbReference>
<dbReference type="PANTHER" id="PTHR31422">
    <property type="entry name" value="BNAANNG28530D PROTEIN"/>
    <property type="match status" value="1"/>
</dbReference>
<evidence type="ECO:0000256" key="5">
    <source>
        <dbReference type="SAM" id="Coils"/>
    </source>
</evidence>
<dbReference type="Proteomes" id="UP001314170">
    <property type="component" value="Unassembled WGS sequence"/>
</dbReference>
<evidence type="ECO:0000256" key="6">
    <source>
        <dbReference type="SAM" id="MobiDB-lite"/>
    </source>
</evidence>
<keyword evidence="4 7" id="KW-0472">Membrane</keyword>
<dbReference type="Pfam" id="PF04576">
    <property type="entry name" value="Zein-binding"/>
    <property type="match status" value="1"/>
</dbReference>
<evidence type="ECO:0000256" key="3">
    <source>
        <dbReference type="ARBA" id="ARBA00022989"/>
    </source>
</evidence>
<dbReference type="GO" id="GO:0016020">
    <property type="term" value="C:membrane"/>
    <property type="evidence" value="ECO:0007669"/>
    <property type="project" value="UniProtKB-SubCell"/>
</dbReference>
<keyword evidence="5" id="KW-0175">Coiled coil</keyword>
<sequence>MSCQEINSWTFDELVGAFLDLAIAYFMLCASTLAFIAEKFLGLFGFCLPCPCNGLFGDHNRNKCWQRVLVDSPSEHISSVQFSVKSRLPFDSIWDKDLNFESSSGMINKVNCGSDNVGLEGEASCSSFRERKSGMGAETAAVYMRDVKEGKFDDKGKGFSGQKVRYLRRRRKIAADNGMLSSVSSYDRLHSDSQARPKSLACVNEEMDKRNEGDMVPVSLGGDVLHFEGKEVDIGRKNALTCFAYSHADAISTHSDADSNVNGYVVSVSKESSVDVGFVGTVSNDFESNETADENKPTEKAAPPGDGLKCKARGELFFDSDEKNVIRVLEQALEEERSARAALYLELEKERIAAATAAEETMAMILRLQKEKASIEMEARQYQRMIEEKSAYDFEEMNILKEIVLRREKEKHFLEKEVETYRQMIFGNEQLDADVQDMGTTHEQRASSLQYSGEDPLLMRQKITEYIDEKEKGERSNKFLGYEVPSIQSQSHTLTFEKELPIPELDEVEYLKQGCIHRHPSVDKLHPHLSSDNEGIKDEFQEKGLVSHENSLFDRVIEPQIMESCSQFDLSTQGCNLNEKTISTFVEPQQQSDCINANQESASKASETCDQTKIIFPYNCDDSEKHERDSTDAGFGLGTLVHDVHVVDDKTNLSCGINENGSEKLSVNAASDIPRTCDSPSMSRAEQDISKSCSDVTNVLPPLGSSKGKFLLSDLRRNSMSAVDHERFKIDSEVGWLRERLRIIQMEREQLNISMENREKEKTQLQLLEHIASQLREIRQSTEQGKAVCQASLPPLSYKVQVFDSYEFCGF</sequence>
<comment type="subcellular location">
    <subcellularLocation>
        <location evidence="1">Membrane</location>
    </subcellularLocation>
</comment>
<organism evidence="9 10">
    <name type="scientific">Dovyalis caffra</name>
    <dbReference type="NCBI Taxonomy" id="77055"/>
    <lineage>
        <taxon>Eukaryota</taxon>
        <taxon>Viridiplantae</taxon>
        <taxon>Streptophyta</taxon>
        <taxon>Embryophyta</taxon>
        <taxon>Tracheophyta</taxon>
        <taxon>Spermatophyta</taxon>
        <taxon>Magnoliopsida</taxon>
        <taxon>eudicotyledons</taxon>
        <taxon>Gunneridae</taxon>
        <taxon>Pentapetalae</taxon>
        <taxon>rosids</taxon>
        <taxon>fabids</taxon>
        <taxon>Malpighiales</taxon>
        <taxon>Salicaceae</taxon>
        <taxon>Flacourtieae</taxon>
        <taxon>Dovyalis</taxon>
    </lineage>
</organism>
<dbReference type="AlphaFoldDB" id="A0AAV1R615"/>
<proteinExistence type="predicted"/>
<keyword evidence="10" id="KW-1185">Reference proteome</keyword>
<feature type="region of interest" description="Disordered" evidence="6">
    <location>
        <begin position="285"/>
        <end position="306"/>
    </location>
</feature>
<evidence type="ECO:0000256" key="4">
    <source>
        <dbReference type="ARBA" id="ARBA00023136"/>
    </source>
</evidence>
<feature type="coiled-coil region" evidence="5">
    <location>
        <begin position="741"/>
        <end position="768"/>
    </location>
</feature>
<keyword evidence="3 7" id="KW-1133">Transmembrane helix</keyword>
<dbReference type="GO" id="GO:0080115">
    <property type="term" value="F:myosin XI tail binding"/>
    <property type="evidence" value="ECO:0007669"/>
    <property type="project" value="UniProtKB-ARBA"/>
</dbReference>
<gene>
    <name evidence="9" type="ORF">DCAF_LOCUS6179</name>
</gene>
<evidence type="ECO:0000256" key="2">
    <source>
        <dbReference type="ARBA" id="ARBA00022692"/>
    </source>
</evidence>
<evidence type="ECO:0000259" key="8">
    <source>
        <dbReference type="PROSITE" id="PS51775"/>
    </source>
</evidence>